<keyword evidence="3" id="KW-1185">Reference proteome</keyword>
<dbReference type="AlphaFoldDB" id="A0A7Y9JPR1"/>
<dbReference type="EMBL" id="JACCBE010000001">
    <property type="protein sequence ID" value="NYD55853.1"/>
    <property type="molecule type" value="Genomic_DNA"/>
</dbReference>
<evidence type="ECO:0000256" key="1">
    <source>
        <dbReference type="SAM" id="MobiDB-lite"/>
    </source>
</evidence>
<dbReference type="Proteomes" id="UP000516957">
    <property type="component" value="Unassembled WGS sequence"/>
</dbReference>
<dbReference type="RefSeq" id="WP_179613821.1">
    <property type="nucleotide sequence ID" value="NZ_CP059163.1"/>
</dbReference>
<feature type="region of interest" description="Disordered" evidence="1">
    <location>
        <begin position="1"/>
        <end position="25"/>
    </location>
</feature>
<accession>A0A7Y9JPR1</accession>
<gene>
    <name evidence="2" type="ORF">BKA08_000091</name>
</gene>
<evidence type="ECO:0000313" key="2">
    <source>
        <dbReference type="EMBL" id="NYD55853.1"/>
    </source>
</evidence>
<organism evidence="2 3">
    <name type="scientific">Nocardioides marinisabuli</name>
    <dbReference type="NCBI Taxonomy" id="419476"/>
    <lineage>
        <taxon>Bacteria</taxon>
        <taxon>Bacillati</taxon>
        <taxon>Actinomycetota</taxon>
        <taxon>Actinomycetes</taxon>
        <taxon>Propionibacteriales</taxon>
        <taxon>Nocardioidaceae</taxon>
        <taxon>Nocardioides</taxon>
    </lineage>
</organism>
<sequence length="243" mass="25523">MILQTQTTQTTQTTRHTQQTRYERSPRLRADVALLTGRDGHLLRVGETHHHVHLARAEGDQLVEALATGATPEGAGARAALEALVDAGLVDPAPAHHTVVGEGLLAEALAAALVRMGSRVGPGGTPVVARDDDSDLPATGVACWISGDRVLLAPPAVPAVDVAARRRAATAHRDTEPLTRPVPGARHVASSVLVPPAGLELAATTVAAELLRRDRPSHEAVTVDLHHLTVARRPVLPVPPEPR</sequence>
<name>A0A7Y9JPR1_9ACTN</name>
<evidence type="ECO:0000313" key="3">
    <source>
        <dbReference type="Proteomes" id="UP000516957"/>
    </source>
</evidence>
<reference evidence="2 3" key="1">
    <citation type="submission" date="2020-07" db="EMBL/GenBank/DDBJ databases">
        <title>Sequencing the genomes of 1000 actinobacteria strains.</title>
        <authorList>
            <person name="Klenk H.-P."/>
        </authorList>
    </citation>
    <scope>NUCLEOTIDE SEQUENCE [LARGE SCALE GENOMIC DNA]</scope>
    <source>
        <strain evidence="2 3">DSM 18965</strain>
    </source>
</reference>
<proteinExistence type="predicted"/>
<feature type="compositionally biased region" description="Low complexity" evidence="1">
    <location>
        <begin position="1"/>
        <end position="20"/>
    </location>
</feature>
<comment type="caution">
    <text evidence="2">The sequence shown here is derived from an EMBL/GenBank/DDBJ whole genome shotgun (WGS) entry which is preliminary data.</text>
</comment>
<protein>
    <submittedName>
        <fullName evidence="2">Uncharacterized protein</fullName>
    </submittedName>
</protein>